<dbReference type="GeneID" id="100370427"/>
<organism evidence="3 4">
    <name type="scientific">Saccoglossus kowalevskii</name>
    <name type="common">Acorn worm</name>
    <dbReference type="NCBI Taxonomy" id="10224"/>
    <lineage>
        <taxon>Eukaryota</taxon>
        <taxon>Metazoa</taxon>
        <taxon>Hemichordata</taxon>
        <taxon>Enteropneusta</taxon>
        <taxon>Harrimaniidae</taxon>
        <taxon>Saccoglossus</taxon>
    </lineage>
</organism>
<dbReference type="Gene3D" id="1.10.510.10">
    <property type="entry name" value="Transferase(Phosphotransferase) domain 1"/>
    <property type="match status" value="1"/>
</dbReference>
<dbReference type="InterPro" id="IPR047173">
    <property type="entry name" value="STRAD_A/B-like"/>
</dbReference>
<dbReference type="SUPFAM" id="SSF56112">
    <property type="entry name" value="Protein kinase-like (PK-like)"/>
    <property type="match status" value="1"/>
</dbReference>
<reference evidence="4" key="1">
    <citation type="submission" date="2025-08" db="UniProtKB">
        <authorList>
            <consortium name="RefSeq"/>
        </authorList>
    </citation>
    <scope>IDENTIFICATION</scope>
    <source>
        <tissue evidence="4">Testes</tissue>
    </source>
</reference>
<dbReference type="PANTHER" id="PTHR48014">
    <property type="entry name" value="SERINE/THREONINE-PROTEIN KINASE FRAY2"/>
    <property type="match status" value="1"/>
</dbReference>
<dbReference type="Pfam" id="PF00069">
    <property type="entry name" value="Pkinase"/>
    <property type="match status" value="1"/>
</dbReference>
<gene>
    <name evidence="4" type="primary">LOC100370427</name>
</gene>
<dbReference type="InterPro" id="IPR011009">
    <property type="entry name" value="Kinase-like_dom_sf"/>
</dbReference>
<dbReference type="Proteomes" id="UP000694865">
    <property type="component" value="Unplaced"/>
</dbReference>
<dbReference type="InterPro" id="IPR000719">
    <property type="entry name" value="Prot_kinase_dom"/>
</dbReference>
<proteinExistence type="inferred from homology"/>
<sequence>MIEYLPIPSHYELLAVIGKGSREVAATIYLARHTQSSTYLAVRTCNLDNLSDELTILQHEFHLLRIVQHENILPFHCAFVHCNELWVVMPLMAYGSAKDVIEAHFVDGLGELAIAFILRDVITALDYIHRMGCVHRSIRAGHMLISADGKCYLSGFRSAISLVKDGKKLKAVHDFPRNAVKSLPWFAPEVLEQHVLGYDCKSDIYSIGITACELANGSVPFSDMVHTKMLLEKINGTTPRLLDSTTACLVEDQLMNESSGAADSGLGSSMAASSVYKNNDPNSPFNRTFSQNFHNFVELCVKSDPDDRPTASALLNHPFFKQTKKRPNDTLVQLLHPVAPLSDASNLPKVKGNSDDVTDELQELTLSDLWNFD</sequence>
<name>A0ABM0GWE8_SACKO</name>
<dbReference type="Gene3D" id="3.30.200.20">
    <property type="entry name" value="Phosphorylase Kinase, domain 1"/>
    <property type="match status" value="1"/>
</dbReference>
<protein>
    <submittedName>
        <fullName evidence="4">STE20-related kinase adapter protein alpha-like</fullName>
    </submittedName>
</protein>
<feature type="domain" description="Protein kinase" evidence="2">
    <location>
        <begin position="11"/>
        <end position="320"/>
    </location>
</feature>
<evidence type="ECO:0000259" key="2">
    <source>
        <dbReference type="PROSITE" id="PS50011"/>
    </source>
</evidence>
<evidence type="ECO:0000313" key="3">
    <source>
        <dbReference type="Proteomes" id="UP000694865"/>
    </source>
</evidence>
<dbReference type="RefSeq" id="XP_002738826.1">
    <property type="nucleotide sequence ID" value="XM_002738780.2"/>
</dbReference>
<accession>A0ABM0GWE8</accession>
<dbReference type="PANTHER" id="PTHR48014:SF21">
    <property type="entry name" value="SERINE_THREONINE-PROTEIN KINASE FRAY2"/>
    <property type="match status" value="1"/>
</dbReference>
<evidence type="ECO:0000313" key="4">
    <source>
        <dbReference type="RefSeq" id="XP_002738826.1"/>
    </source>
</evidence>
<comment type="similarity">
    <text evidence="1">Belongs to the protein kinase superfamily. STE Ser/Thr protein kinase family. STE20 subfamily.</text>
</comment>
<evidence type="ECO:0000256" key="1">
    <source>
        <dbReference type="ARBA" id="ARBA00008874"/>
    </source>
</evidence>
<keyword evidence="3" id="KW-1185">Reference proteome</keyword>
<dbReference type="PROSITE" id="PS50011">
    <property type="entry name" value="PROTEIN_KINASE_DOM"/>
    <property type="match status" value="1"/>
</dbReference>